<dbReference type="Proteomes" id="UP001176471">
    <property type="component" value="Unassembled WGS sequence"/>
</dbReference>
<evidence type="ECO:0000256" key="4">
    <source>
        <dbReference type="ARBA" id="ARBA00022475"/>
    </source>
</evidence>
<keyword evidence="4" id="KW-1003">Cell membrane</keyword>
<evidence type="ECO:0000256" key="5">
    <source>
        <dbReference type="ARBA" id="ARBA00022519"/>
    </source>
</evidence>
<evidence type="ECO:0000256" key="7">
    <source>
        <dbReference type="ARBA" id="ARBA00022927"/>
    </source>
</evidence>
<comment type="caution">
    <text evidence="13">The sequence shown here is derived from an EMBL/GenBank/DDBJ whole genome shotgun (WGS) entry which is preliminary data.</text>
</comment>
<dbReference type="PROSITE" id="PS52015">
    <property type="entry name" value="TONB_CTD"/>
    <property type="match status" value="1"/>
</dbReference>
<evidence type="ECO:0000256" key="9">
    <source>
        <dbReference type="ARBA" id="ARBA00023136"/>
    </source>
</evidence>
<dbReference type="RefSeq" id="WP_304537753.1">
    <property type="nucleotide sequence ID" value="NZ_JAUQOM010000030.1"/>
</dbReference>
<dbReference type="SUPFAM" id="SSF74653">
    <property type="entry name" value="TolA/TonB C-terminal domain"/>
    <property type="match status" value="1"/>
</dbReference>
<feature type="compositionally biased region" description="Pro residues" evidence="10">
    <location>
        <begin position="70"/>
        <end position="86"/>
    </location>
</feature>
<sequence length="251" mass="26193">MAQAAHPFRIGGPAAASLLVNGLLIAVLLNLGMGHVSRRSEAPALTVLSLAQLKGTEQGEEEAETATPSTPAPVQPPTARQPPAPQPTARITVTPPVVAVPSHLSLSMPMPAAAPTANPSAAPSSPALQATAAVSAALIPRRGGAEGLDVKAPPGTSRSYAAKVRSWLYAHKIYPRLARMRRKEGRVEVRFVLDRAGMLLEGAIVQGSGNTVLDDEAEAMLRRASPYPRAPAELPGERIEFTAPIIFTLPA</sequence>
<name>A0ABT8ZSG7_9SPHN</name>
<keyword evidence="6 11" id="KW-0812">Transmembrane</keyword>
<evidence type="ECO:0000256" key="2">
    <source>
        <dbReference type="ARBA" id="ARBA00006555"/>
    </source>
</evidence>
<keyword evidence="7" id="KW-0653">Protein transport</keyword>
<protein>
    <submittedName>
        <fullName evidence="13">Energy transducer TonB</fullName>
    </submittedName>
</protein>
<keyword evidence="3" id="KW-0813">Transport</keyword>
<feature type="region of interest" description="Disordered" evidence="10">
    <location>
        <begin position="55"/>
        <end position="94"/>
    </location>
</feature>
<keyword evidence="5" id="KW-0997">Cell inner membrane</keyword>
<evidence type="ECO:0000256" key="6">
    <source>
        <dbReference type="ARBA" id="ARBA00022692"/>
    </source>
</evidence>
<evidence type="ECO:0000313" key="13">
    <source>
        <dbReference type="EMBL" id="MDO7837479.1"/>
    </source>
</evidence>
<evidence type="ECO:0000256" key="10">
    <source>
        <dbReference type="SAM" id="MobiDB-lite"/>
    </source>
</evidence>
<accession>A0ABT8ZSG7</accession>
<evidence type="ECO:0000256" key="3">
    <source>
        <dbReference type="ARBA" id="ARBA00022448"/>
    </source>
</evidence>
<organism evidence="13 14">
    <name type="scientific">Sphingobium cyanobacteriorum</name>
    <dbReference type="NCBI Taxonomy" id="3063954"/>
    <lineage>
        <taxon>Bacteria</taxon>
        <taxon>Pseudomonadati</taxon>
        <taxon>Pseudomonadota</taxon>
        <taxon>Alphaproteobacteria</taxon>
        <taxon>Sphingomonadales</taxon>
        <taxon>Sphingomonadaceae</taxon>
        <taxon>Sphingobium</taxon>
    </lineage>
</organism>
<dbReference type="InterPro" id="IPR051045">
    <property type="entry name" value="TonB-dependent_transducer"/>
</dbReference>
<dbReference type="NCBIfam" id="TIGR01352">
    <property type="entry name" value="tonB_Cterm"/>
    <property type="match status" value="1"/>
</dbReference>
<evidence type="ECO:0000259" key="12">
    <source>
        <dbReference type="PROSITE" id="PS52015"/>
    </source>
</evidence>
<dbReference type="PANTHER" id="PTHR33446">
    <property type="entry name" value="PROTEIN TONB-RELATED"/>
    <property type="match status" value="1"/>
</dbReference>
<keyword evidence="8 11" id="KW-1133">Transmembrane helix</keyword>
<dbReference type="PANTHER" id="PTHR33446:SF2">
    <property type="entry name" value="PROTEIN TONB"/>
    <property type="match status" value="1"/>
</dbReference>
<evidence type="ECO:0000256" key="1">
    <source>
        <dbReference type="ARBA" id="ARBA00004383"/>
    </source>
</evidence>
<keyword evidence="9 11" id="KW-0472">Membrane</keyword>
<feature type="transmembrane region" description="Helical" evidence="11">
    <location>
        <begin position="12"/>
        <end position="31"/>
    </location>
</feature>
<dbReference type="Pfam" id="PF03544">
    <property type="entry name" value="TonB_C"/>
    <property type="match status" value="1"/>
</dbReference>
<dbReference type="Gene3D" id="3.30.1150.10">
    <property type="match status" value="1"/>
</dbReference>
<gene>
    <name evidence="13" type="ORF">Q4610_20765</name>
</gene>
<comment type="similarity">
    <text evidence="2">Belongs to the TonB family.</text>
</comment>
<comment type="subcellular location">
    <subcellularLocation>
        <location evidence="1">Cell inner membrane</location>
        <topology evidence="1">Single-pass membrane protein</topology>
        <orientation evidence="1">Periplasmic side</orientation>
    </subcellularLocation>
</comment>
<dbReference type="EMBL" id="JAUQOM010000030">
    <property type="protein sequence ID" value="MDO7837479.1"/>
    <property type="molecule type" value="Genomic_DNA"/>
</dbReference>
<dbReference type="InterPro" id="IPR006260">
    <property type="entry name" value="TonB/TolA_C"/>
</dbReference>
<reference evidence="13" key="1">
    <citation type="submission" date="2023-07" db="EMBL/GenBank/DDBJ databases">
        <title>Bacterial whole genome sequence for Sphingobium sp. HBC34.</title>
        <authorList>
            <person name="Le V."/>
            <person name="Ko S.-R."/>
            <person name="Ahn C.-Y."/>
            <person name="Oh H.-M."/>
        </authorList>
    </citation>
    <scope>NUCLEOTIDE SEQUENCE</scope>
    <source>
        <strain evidence="13">HBC34</strain>
    </source>
</reference>
<evidence type="ECO:0000313" key="14">
    <source>
        <dbReference type="Proteomes" id="UP001176471"/>
    </source>
</evidence>
<evidence type="ECO:0000256" key="8">
    <source>
        <dbReference type="ARBA" id="ARBA00022989"/>
    </source>
</evidence>
<dbReference type="InterPro" id="IPR037682">
    <property type="entry name" value="TonB_C"/>
</dbReference>
<proteinExistence type="inferred from homology"/>
<keyword evidence="14" id="KW-1185">Reference proteome</keyword>
<evidence type="ECO:0000256" key="11">
    <source>
        <dbReference type="SAM" id="Phobius"/>
    </source>
</evidence>
<feature type="domain" description="TonB C-terminal" evidence="12">
    <location>
        <begin position="159"/>
        <end position="251"/>
    </location>
</feature>